<protein>
    <submittedName>
        <fullName evidence="1">Uncharacterized protein</fullName>
    </submittedName>
</protein>
<gene>
    <name evidence="1" type="ORF">BD289DRAFT_445298</name>
</gene>
<dbReference type="EMBL" id="KZ678652">
    <property type="protein sequence ID" value="PSR77517.1"/>
    <property type="molecule type" value="Genomic_DNA"/>
</dbReference>
<dbReference type="Proteomes" id="UP000241462">
    <property type="component" value="Unassembled WGS sequence"/>
</dbReference>
<accession>A0A2T2ZV30</accession>
<keyword evidence="2" id="KW-1185">Reference proteome</keyword>
<evidence type="ECO:0000313" key="1">
    <source>
        <dbReference type="EMBL" id="PSR77517.1"/>
    </source>
</evidence>
<proteinExistence type="predicted"/>
<organism evidence="1 2">
    <name type="scientific">Coniella lustricola</name>
    <dbReference type="NCBI Taxonomy" id="2025994"/>
    <lineage>
        <taxon>Eukaryota</taxon>
        <taxon>Fungi</taxon>
        <taxon>Dikarya</taxon>
        <taxon>Ascomycota</taxon>
        <taxon>Pezizomycotina</taxon>
        <taxon>Sordariomycetes</taxon>
        <taxon>Sordariomycetidae</taxon>
        <taxon>Diaporthales</taxon>
        <taxon>Schizoparmaceae</taxon>
        <taxon>Coniella</taxon>
    </lineage>
</organism>
<name>A0A2T2ZV30_9PEZI</name>
<dbReference type="AlphaFoldDB" id="A0A2T2ZV30"/>
<reference evidence="1 2" key="1">
    <citation type="journal article" date="2018" name="Mycol. Prog.">
        <title>Coniella lustricola, a new species from submerged detritus.</title>
        <authorList>
            <person name="Raudabaugh D.B."/>
            <person name="Iturriaga T."/>
            <person name="Carver A."/>
            <person name="Mondo S."/>
            <person name="Pangilinan J."/>
            <person name="Lipzen A."/>
            <person name="He G."/>
            <person name="Amirebrahimi M."/>
            <person name="Grigoriev I.V."/>
            <person name="Miller A.N."/>
        </authorList>
    </citation>
    <scope>NUCLEOTIDE SEQUENCE [LARGE SCALE GENOMIC DNA]</scope>
    <source>
        <strain evidence="1 2">B22-T-1</strain>
    </source>
</reference>
<sequence>MPSTRTAQSLSMPIANVEQSQSHMMDCHKEPRAQSFSRSVNSRSRWPFQYIVTNLCAVPLFTGSVCRQLRASR</sequence>
<evidence type="ECO:0000313" key="2">
    <source>
        <dbReference type="Proteomes" id="UP000241462"/>
    </source>
</evidence>
<dbReference type="InParanoid" id="A0A2T2ZV30"/>